<dbReference type="Proteomes" id="UP000027222">
    <property type="component" value="Unassembled WGS sequence"/>
</dbReference>
<reference evidence="3" key="1">
    <citation type="journal article" date="2014" name="Proc. Natl. Acad. Sci. U.S.A.">
        <title>Extensive sampling of basidiomycete genomes demonstrates inadequacy of the white-rot/brown-rot paradigm for wood decay fungi.</title>
        <authorList>
            <person name="Riley R."/>
            <person name="Salamov A.A."/>
            <person name="Brown D.W."/>
            <person name="Nagy L.G."/>
            <person name="Floudas D."/>
            <person name="Held B.W."/>
            <person name="Levasseur A."/>
            <person name="Lombard V."/>
            <person name="Morin E."/>
            <person name="Otillar R."/>
            <person name="Lindquist E.A."/>
            <person name="Sun H."/>
            <person name="LaButti K.M."/>
            <person name="Schmutz J."/>
            <person name="Jabbour D."/>
            <person name="Luo H."/>
            <person name="Baker S.E."/>
            <person name="Pisabarro A.G."/>
            <person name="Walton J.D."/>
            <person name="Blanchette R.A."/>
            <person name="Henrissat B."/>
            <person name="Martin F."/>
            <person name="Cullen D."/>
            <person name="Hibbett D.S."/>
            <person name="Grigoriev I.V."/>
        </authorList>
    </citation>
    <scope>NUCLEOTIDE SEQUENCE [LARGE SCALE GENOMIC DNA]</scope>
    <source>
        <strain evidence="3">CBS 339.88</strain>
    </source>
</reference>
<protein>
    <recommendedName>
        <fullName evidence="1">CxC2-like cysteine cluster KDZ transposase-associated domain-containing protein</fullName>
    </recommendedName>
</protein>
<dbReference type="AlphaFoldDB" id="A0A067SK61"/>
<keyword evidence="3" id="KW-1185">Reference proteome</keyword>
<evidence type="ECO:0000259" key="1">
    <source>
        <dbReference type="Pfam" id="PF18803"/>
    </source>
</evidence>
<feature type="domain" description="CxC2-like cysteine cluster KDZ transposase-associated" evidence="1">
    <location>
        <begin position="93"/>
        <end position="197"/>
    </location>
</feature>
<feature type="non-terminal residue" evidence="2">
    <location>
        <position position="259"/>
    </location>
</feature>
<evidence type="ECO:0000313" key="3">
    <source>
        <dbReference type="Proteomes" id="UP000027222"/>
    </source>
</evidence>
<dbReference type="Pfam" id="PF18803">
    <property type="entry name" value="CxC2"/>
    <property type="match status" value="1"/>
</dbReference>
<feature type="non-terminal residue" evidence="2">
    <location>
        <position position="1"/>
    </location>
</feature>
<dbReference type="InterPro" id="IPR041457">
    <property type="entry name" value="CxC2_KDZ-assoc"/>
</dbReference>
<dbReference type="HOGENOM" id="CLU_003703_1_0_1"/>
<gene>
    <name evidence="2" type="ORF">GALMADRAFT_17014</name>
</gene>
<proteinExistence type="predicted"/>
<dbReference type="OrthoDB" id="3004525at2759"/>
<evidence type="ECO:0000313" key="2">
    <source>
        <dbReference type="EMBL" id="KDR67153.1"/>
    </source>
</evidence>
<dbReference type="EMBL" id="KL142417">
    <property type="protein sequence ID" value="KDR67153.1"/>
    <property type="molecule type" value="Genomic_DNA"/>
</dbReference>
<organism evidence="2 3">
    <name type="scientific">Galerina marginata (strain CBS 339.88)</name>
    <dbReference type="NCBI Taxonomy" id="685588"/>
    <lineage>
        <taxon>Eukaryota</taxon>
        <taxon>Fungi</taxon>
        <taxon>Dikarya</taxon>
        <taxon>Basidiomycota</taxon>
        <taxon>Agaricomycotina</taxon>
        <taxon>Agaricomycetes</taxon>
        <taxon>Agaricomycetidae</taxon>
        <taxon>Agaricales</taxon>
        <taxon>Agaricineae</taxon>
        <taxon>Strophariaceae</taxon>
        <taxon>Galerina</taxon>
    </lineage>
</organism>
<dbReference type="STRING" id="685588.A0A067SK61"/>
<name>A0A067SK61_GALM3</name>
<sequence length="259" mass="29462">ARPMVAWKKSYRDIFLDEMLRWEGRGDAWSEGRTQCSDCIARRNETPAAGEYRCQDCFSPQLLCKDCCVRRHRALPFHTTEMWNGLSFVKSSLKSLGLRIQLNHVGMRCSKPEASHSHFVVLHTNGIHEVAVDYCGCRPVSKLRQLLRRGLFPSSQESPRTCATFVLLKQLHTLSLTSKCATYDYYRMLEKLTSNRGADVPPSKYRQLLRMILQWRHLKMLKRGGRGHDKTGAGGTKEGELSIACPSCPHPGINLPDGW</sequence>
<accession>A0A067SK61</accession>